<dbReference type="NCBIfam" id="TIGR03929">
    <property type="entry name" value="T7_esaA_Nterm"/>
    <property type="match status" value="1"/>
</dbReference>
<keyword evidence="6 12" id="KW-1133">Transmembrane helix</keyword>
<sequence>MNSKKLYYILKSVWMVIILLIALIFMNRDFTDISAKKEQEEKDVRLNIALVNEDIGIHKEGADYNLGADYVKKIEKDTTYNWFTVSRGIGENGLKNGTYNLLVTIPSNFSSKLLDVDSVAPEKIQVNYKINANGNATLENESKSAGNKIVNGLNQQLVDMYVVSILSNLFTAQKNIEKVYNNQTNSVNNFQSVLYQPTINFKEYLPSITSQSHSALQANDLLTTTLTEFLKNPDALISSQQDFSGLLDGLIKQRAEGKVSYEEFAAILMSMDQSVLSSETNKLYSNLDSLNQGLQQDFIASQDGSGQYIKQMDTLNEQLVESQKKVEEQTTALTNIEDKYFDTYKEQFFKSLRVSTSVEQPKATFADVLKKMGYKTPDLNAISKFNQHYLEKMQERLNSLPYKADGDGNPLFDYAHPPYGDGQPLTDIKKLTDKALERISTINETINLVNEKNQEDPDIPQLNPLIWETDPAVVAESYYYRDLERAYTRLTDQRNNIFKQRKYFTIETTDLSGGTITFGEIPEGIKLFYGNDEEIYPGVSFTISGNYTNRKYIYYQFSDTYNEQSSDVPIVPITISLSARSVKTLGRAATPNVKVIAPAESSNTTGEENATPTEPAGEGEATAEPTQGEATQEAAPTQETIIPVTQTITPTPRGQDPAEPTDPVDPAEIVEKNYTIAWQQTIDTSAFLSERYQTAKKDYAEEVGKIRELYKTVNDELKDYEKYPFEIFNNLLGMDLTTMFKAVLNETFNSGDYLKQKQQLTDLQKSATDIQRQSDTIKEKLSDIQANTASLNETVQEQLVKLDEWQKTSKEMTTAETKIAADNTSTDTEISAIDTMLDALKKQTELLKDTSDMNVKEAESVKSVFTSFDQEVARAQKNGEDLSSNADVIMEQLNKELANNNDFVSSFIKVLDNAHKDGVPNNTLLQFIANPVNGKSEATIKTTEINEPFTWILIMYTMSLFTAYLFATQPIVRKVKDRFKREELWFKDNIMETIFLTVVGFVLGLILGLLSIGELGIIKEAQIVWLMMIVLFMLIFTLLNHYLLKQFKVSGFAISLFLFISYIFVTNAIGVTKGNNPMVQLISFINPLSVGENNLSDILASQALNVTNIILYLLLLVGLFLFNLFIWNPRKRKGKGVTAK</sequence>
<evidence type="ECO:0000256" key="6">
    <source>
        <dbReference type="ARBA" id="ARBA00022989"/>
    </source>
</evidence>
<dbReference type="InterPro" id="IPR051328">
    <property type="entry name" value="T7SS_ABC-Transporter"/>
</dbReference>
<keyword evidence="10" id="KW-0175">Coiled coil</keyword>
<keyword evidence="8 12" id="KW-0472">Membrane</keyword>
<evidence type="ECO:0000256" key="4">
    <source>
        <dbReference type="ARBA" id="ARBA00022475"/>
    </source>
</evidence>
<dbReference type="OrthoDB" id="4974788at2"/>
<evidence type="ECO:0000256" key="11">
    <source>
        <dbReference type="SAM" id="MobiDB-lite"/>
    </source>
</evidence>
<evidence type="ECO:0000256" key="7">
    <source>
        <dbReference type="ARBA" id="ARBA00023026"/>
    </source>
</evidence>
<name>A0A1E5KWM9_9ENTE</name>
<reference evidence="13 14" key="1">
    <citation type="submission" date="2016-09" db="EMBL/GenBank/DDBJ databases">
        <authorList>
            <person name="Capua I."/>
            <person name="De Benedictis P."/>
            <person name="Joannis T."/>
            <person name="Lombin L.H."/>
            <person name="Cattoli G."/>
        </authorList>
    </citation>
    <scope>NUCLEOTIDE SEQUENCE [LARGE SCALE GENOMIC DNA]</scope>
    <source>
        <strain evidence="13 14">LMG 25899</strain>
    </source>
</reference>
<dbReference type="AlphaFoldDB" id="A0A1E5KWM9"/>
<comment type="caution">
    <text evidence="13">The sequence shown here is derived from an EMBL/GenBank/DDBJ whole genome shotgun (WGS) entry which is preliminary data.</text>
</comment>
<dbReference type="STRING" id="762845.BCR26_13570"/>
<feature type="region of interest" description="Disordered" evidence="11">
    <location>
        <begin position="596"/>
        <end position="636"/>
    </location>
</feature>
<feature type="compositionally biased region" description="Low complexity" evidence="11">
    <location>
        <begin position="610"/>
        <end position="636"/>
    </location>
</feature>
<feature type="coiled-coil region" evidence="10">
    <location>
        <begin position="312"/>
        <end position="339"/>
    </location>
</feature>
<feature type="transmembrane region" description="Helical" evidence="12">
    <location>
        <begin position="993"/>
        <end position="1017"/>
    </location>
</feature>
<dbReference type="RefSeq" id="WP_069698749.1">
    <property type="nucleotide sequence ID" value="NZ_JAGGMA010000015.1"/>
</dbReference>
<gene>
    <name evidence="13" type="ORF">BCR26_13570</name>
</gene>
<feature type="transmembrane region" description="Helical" evidence="12">
    <location>
        <begin position="1051"/>
        <end position="1071"/>
    </location>
</feature>
<dbReference type="EMBL" id="MIEK01000024">
    <property type="protein sequence ID" value="OEH82273.1"/>
    <property type="molecule type" value="Genomic_DNA"/>
</dbReference>
<proteinExistence type="inferred from homology"/>
<evidence type="ECO:0000256" key="10">
    <source>
        <dbReference type="SAM" id="Coils"/>
    </source>
</evidence>
<dbReference type="InterPro" id="IPR023838">
    <property type="entry name" value="T7SS_EsaA"/>
</dbReference>
<keyword evidence="14" id="KW-1185">Reference proteome</keyword>
<accession>A0A1E5KWM9</accession>
<comment type="subunit">
    <text evidence="9">Homodimer. Interacts with EssB.</text>
</comment>
<organism evidence="13 14">
    <name type="scientific">Enterococcus rivorum</name>
    <dbReference type="NCBI Taxonomy" id="762845"/>
    <lineage>
        <taxon>Bacteria</taxon>
        <taxon>Bacillati</taxon>
        <taxon>Bacillota</taxon>
        <taxon>Bacilli</taxon>
        <taxon>Lactobacillales</taxon>
        <taxon>Enterococcaceae</taxon>
        <taxon>Enterococcus</taxon>
    </lineage>
</organism>
<feature type="transmembrane region" description="Helical" evidence="12">
    <location>
        <begin position="949"/>
        <end position="972"/>
    </location>
</feature>
<evidence type="ECO:0000256" key="9">
    <source>
        <dbReference type="ARBA" id="ARBA00046722"/>
    </source>
</evidence>
<evidence type="ECO:0000256" key="12">
    <source>
        <dbReference type="SAM" id="Phobius"/>
    </source>
</evidence>
<protein>
    <recommendedName>
        <fullName evidence="3">Type VII secretion system accessory factor EsaA</fullName>
    </recommendedName>
</protein>
<dbReference type="PANTHER" id="PTHR43077:SF10">
    <property type="entry name" value="TRANSPORT PERMEASE PROTEIN"/>
    <property type="match status" value="1"/>
</dbReference>
<keyword evidence="4" id="KW-1003">Cell membrane</keyword>
<feature type="transmembrane region" description="Helical" evidence="12">
    <location>
        <begin position="1023"/>
        <end position="1044"/>
    </location>
</feature>
<evidence type="ECO:0000256" key="8">
    <source>
        <dbReference type="ARBA" id="ARBA00023136"/>
    </source>
</evidence>
<evidence type="ECO:0000256" key="3">
    <source>
        <dbReference type="ARBA" id="ARBA00020819"/>
    </source>
</evidence>
<evidence type="ECO:0000313" key="13">
    <source>
        <dbReference type="EMBL" id="OEH82273.1"/>
    </source>
</evidence>
<dbReference type="PANTHER" id="PTHR43077">
    <property type="entry name" value="TRANSPORT PERMEASE YVFS-RELATED"/>
    <property type="match status" value="1"/>
</dbReference>
<keyword evidence="7" id="KW-0843">Virulence</keyword>
<comment type="subcellular location">
    <subcellularLocation>
        <location evidence="1">Cell membrane</location>
        <topology evidence="1">Multi-pass membrane protein</topology>
    </subcellularLocation>
</comment>
<dbReference type="Proteomes" id="UP000095256">
    <property type="component" value="Unassembled WGS sequence"/>
</dbReference>
<keyword evidence="5 12" id="KW-0812">Transmembrane</keyword>
<evidence type="ECO:0000313" key="14">
    <source>
        <dbReference type="Proteomes" id="UP000095256"/>
    </source>
</evidence>
<feature type="transmembrane region" description="Helical" evidence="12">
    <location>
        <begin position="7"/>
        <end position="26"/>
    </location>
</feature>
<evidence type="ECO:0000256" key="5">
    <source>
        <dbReference type="ARBA" id="ARBA00022692"/>
    </source>
</evidence>
<comment type="similarity">
    <text evidence="2">Belongs to the EsaA family.</text>
</comment>
<evidence type="ECO:0000256" key="2">
    <source>
        <dbReference type="ARBA" id="ARBA00008338"/>
    </source>
</evidence>
<evidence type="ECO:0000256" key="1">
    <source>
        <dbReference type="ARBA" id="ARBA00004651"/>
    </source>
</evidence>
<dbReference type="GO" id="GO:0005886">
    <property type="term" value="C:plasma membrane"/>
    <property type="evidence" value="ECO:0007669"/>
    <property type="project" value="UniProtKB-SubCell"/>
</dbReference>
<feature type="transmembrane region" description="Helical" evidence="12">
    <location>
        <begin position="1109"/>
        <end position="1127"/>
    </location>
</feature>